<reference evidence="1 2" key="1">
    <citation type="submission" date="2021-04" db="EMBL/GenBank/DDBJ databases">
        <title>Chitinophaga sp. nov., isolated from the rhizosphere soil.</title>
        <authorList>
            <person name="He S."/>
        </authorList>
    </citation>
    <scope>NUCLEOTIDE SEQUENCE [LARGE SCALE GENOMIC DNA]</scope>
    <source>
        <strain evidence="1 2">2R12</strain>
    </source>
</reference>
<name>A0ABS5IWD9_9BACT</name>
<proteinExistence type="predicted"/>
<accession>A0ABS5IWD9</accession>
<gene>
    <name evidence="1" type="ORF">KE626_08145</name>
</gene>
<evidence type="ECO:0000313" key="1">
    <source>
        <dbReference type="EMBL" id="MBS0027277.1"/>
    </source>
</evidence>
<dbReference type="EMBL" id="JAGTXB010000003">
    <property type="protein sequence ID" value="MBS0027277.1"/>
    <property type="molecule type" value="Genomic_DNA"/>
</dbReference>
<keyword evidence="2" id="KW-1185">Reference proteome</keyword>
<organism evidence="1 2">
    <name type="scientific">Chitinophaga hostae</name>
    <dbReference type="NCBI Taxonomy" id="2831022"/>
    <lineage>
        <taxon>Bacteria</taxon>
        <taxon>Pseudomonadati</taxon>
        <taxon>Bacteroidota</taxon>
        <taxon>Chitinophagia</taxon>
        <taxon>Chitinophagales</taxon>
        <taxon>Chitinophagaceae</taxon>
        <taxon>Chitinophaga</taxon>
    </lineage>
</organism>
<protein>
    <submittedName>
        <fullName evidence="1">Uncharacterized protein</fullName>
    </submittedName>
</protein>
<dbReference type="RefSeq" id="WP_211972380.1">
    <property type="nucleotide sequence ID" value="NZ_JAGTXB010000003.1"/>
</dbReference>
<dbReference type="Proteomes" id="UP000676386">
    <property type="component" value="Unassembled WGS sequence"/>
</dbReference>
<sequence>MNIVELIDHLKSRKLAEELISRLLPEVEFGMIEIFMKENVSLESEINLFDAENIPTTIVIEVNGIKYENFFPLSEAQEMVEDYVRDYNNRLSSLDIAKRMFDYRLNDA</sequence>
<comment type="caution">
    <text evidence="1">The sequence shown here is derived from an EMBL/GenBank/DDBJ whole genome shotgun (WGS) entry which is preliminary data.</text>
</comment>
<evidence type="ECO:0000313" key="2">
    <source>
        <dbReference type="Proteomes" id="UP000676386"/>
    </source>
</evidence>